<protein>
    <submittedName>
        <fullName evidence="3">Uncharacterized protein</fullName>
    </submittedName>
</protein>
<name>A0ABR4AEP0_9LECA</name>
<feature type="region of interest" description="Disordered" evidence="1">
    <location>
        <begin position="67"/>
        <end position="91"/>
    </location>
</feature>
<dbReference type="Proteomes" id="UP001590950">
    <property type="component" value="Unassembled WGS sequence"/>
</dbReference>
<dbReference type="EMBL" id="JBEFKJ010000009">
    <property type="protein sequence ID" value="KAL2044287.1"/>
    <property type="molecule type" value="Genomic_DNA"/>
</dbReference>
<keyword evidence="4" id="KW-1185">Reference proteome</keyword>
<organism evidence="3 4">
    <name type="scientific">Stereocaulon virgatum</name>
    <dbReference type="NCBI Taxonomy" id="373712"/>
    <lineage>
        <taxon>Eukaryota</taxon>
        <taxon>Fungi</taxon>
        <taxon>Dikarya</taxon>
        <taxon>Ascomycota</taxon>
        <taxon>Pezizomycotina</taxon>
        <taxon>Lecanoromycetes</taxon>
        <taxon>OSLEUM clade</taxon>
        <taxon>Lecanoromycetidae</taxon>
        <taxon>Lecanorales</taxon>
        <taxon>Lecanorineae</taxon>
        <taxon>Stereocaulaceae</taxon>
        <taxon>Stereocaulon</taxon>
    </lineage>
</organism>
<keyword evidence="2" id="KW-0732">Signal</keyword>
<evidence type="ECO:0000256" key="2">
    <source>
        <dbReference type="SAM" id="SignalP"/>
    </source>
</evidence>
<gene>
    <name evidence="3" type="ORF">N7G274_002992</name>
</gene>
<feature type="signal peptide" evidence="2">
    <location>
        <begin position="1"/>
        <end position="17"/>
    </location>
</feature>
<reference evidence="3 4" key="1">
    <citation type="submission" date="2024-09" db="EMBL/GenBank/DDBJ databases">
        <title>Rethinking Asexuality: The Enigmatic Case of Functional Sexual Genes in Lepraria (Stereocaulaceae).</title>
        <authorList>
            <person name="Doellman M."/>
            <person name="Sun Y."/>
            <person name="Barcenas-Pena A."/>
            <person name="Lumbsch H.T."/>
            <person name="Grewe F."/>
        </authorList>
    </citation>
    <scope>NUCLEOTIDE SEQUENCE [LARGE SCALE GENOMIC DNA]</scope>
    <source>
        <strain evidence="3 4">Mercado 3170</strain>
    </source>
</reference>
<evidence type="ECO:0000256" key="1">
    <source>
        <dbReference type="SAM" id="MobiDB-lite"/>
    </source>
</evidence>
<evidence type="ECO:0000313" key="3">
    <source>
        <dbReference type="EMBL" id="KAL2044287.1"/>
    </source>
</evidence>
<proteinExistence type="predicted"/>
<feature type="chain" id="PRO_5047365031" evidence="2">
    <location>
        <begin position="18"/>
        <end position="185"/>
    </location>
</feature>
<evidence type="ECO:0000313" key="4">
    <source>
        <dbReference type="Proteomes" id="UP001590950"/>
    </source>
</evidence>
<sequence>MFVLKMFLLWLAVLTREQDIHLWTVHGGSDLEFKDNISAKRNLKPKEVMEKAKEESRFISKYVCEPKSEHKSKNDLVKRPQSKSEDESKYKGDERYIVDEKFKDDWRRKDDFKPTVPLKPEVGLRTRNKWNPEETLECKDDSKYPYDCRNRLDSIRRVDSRFTERSWRSGVVSSCEKPVHYLSIF</sequence>
<accession>A0ABR4AEP0</accession>
<comment type="caution">
    <text evidence="3">The sequence shown here is derived from an EMBL/GenBank/DDBJ whole genome shotgun (WGS) entry which is preliminary data.</text>
</comment>